<evidence type="ECO:0000313" key="4">
    <source>
        <dbReference type="EMBL" id="LAB71291.1"/>
    </source>
</evidence>
<dbReference type="PANTHER" id="PTHR32123">
    <property type="entry name" value="BICD FAMILY-LIKE CARGO ADAPTER"/>
    <property type="match status" value="1"/>
</dbReference>
<dbReference type="PANTHER" id="PTHR32123:SF13">
    <property type="entry name" value="BICAUDAL D-RELATED PROTEIN HOMOLOG"/>
    <property type="match status" value="1"/>
</dbReference>
<keyword evidence="1 2" id="KW-0175">Coiled coil</keyword>
<evidence type="ECO:0000256" key="2">
    <source>
        <dbReference type="SAM" id="Coils"/>
    </source>
</evidence>
<evidence type="ECO:0000256" key="3">
    <source>
        <dbReference type="SAM" id="MobiDB-lite"/>
    </source>
</evidence>
<protein>
    <submittedName>
        <fullName evidence="4">Bicaudal D-related protein homolog</fullName>
    </submittedName>
</protein>
<sequence length="599" mass="68402">MPHDLSNTDATTYQLEDYIYEMQCQAERGATGDGPSSDPDDVYSCLAEKESNLVLAAELGKALLSRNEILVEENERMAEEYSRKLEQLEQDKHLLRRKLTATEGEYEVKIHDLTADLMQVRSELDSYKDSNKLSGREHTLMVEQLSEQNQRLTSKLKESCRQGDQLNQQLHHLREKMNLRRSSLSAHLTTLDSLRDEILMLSDKKMELERRLSGLADERQGLSMTLDESSDRIQILEQQKEEVEAELRSKDRDIEDLRHTNLNLSDRLEAVSRASSSPSMGHTSLMNEMDLSENETSRPHSHQDLLEMEEDVECDEPIMVPLNEADSLKQMKNEIVDAVSQLRVLADQLRHQRRNSLNSLSTNSSDDFSANAALKAGMLCTVVKEVKSLIRTCLLREAQGQCGGCGSKTGDENPRLILEQECHKALEAVDKISIELHDVKDKLKIKGDEAENLNGQVTLHQARQNALQEERDNLKQDLATTHLAKDEIVKKSWDTRDQAVARKNNCEIELARTRIDLMQVNSQLLEAITQKVELSQQLDQWQQDMQQLLDDQMRRKLTKHELLHGDPVITTDSDSSSSDKTMPRKSTKRLFNLLSLLRK</sequence>
<evidence type="ECO:0000256" key="1">
    <source>
        <dbReference type="ARBA" id="ARBA00023054"/>
    </source>
</evidence>
<name>A0A2P2IBA0_9CRUS</name>
<proteinExistence type="evidence at transcript level"/>
<feature type="coiled-coil region" evidence="2">
    <location>
        <begin position="67"/>
        <end position="274"/>
    </location>
</feature>
<dbReference type="EMBL" id="IACF01005708">
    <property type="protein sequence ID" value="LAB71291.1"/>
    <property type="molecule type" value="mRNA"/>
</dbReference>
<organism evidence="4">
    <name type="scientific">Hirondellea gigas</name>
    <dbReference type="NCBI Taxonomy" id="1518452"/>
    <lineage>
        <taxon>Eukaryota</taxon>
        <taxon>Metazoa</taxon>
        <taxon>Ecdysozoa</taxon>
        <taxon>Arthropoda</taxon>
        <taxon>Crustacea</taxon>
        <taxon>Multicrustacea</taxon>
        <taxon>Malacostraca</taxon>
        <taxon>Eumalacostraca</taxon>
        <taxon>Peracarida</taxon>
        <taxon>Amphipoda</taxon>
        <taxon>Amphilochidea</taxon>
        <taxon>Lysianassida</taxon>
        <taxon>Lysianassidira</taxon>
        <taxon>Lysianassoidea</taxon>
        <taxon>Lysianassidae</taxon>
        <taxon>Hirondellea</taxon>
    </lineage>
</organism>
<feature type="coiled-coil region" evidence="2">
    <location>
        <begin position="524"/>
        <end position="551"/>
    </location>
</feature>
<dbReference type="AlphaFoldDB" id="A0A2P2IBA0"/>
<accession>A0A2P2IBA0</accession>
<feature type="region of interest" description="Disordered" evidence="3">
    <location>
        <begin position="566"/>
        <end position="585"/>
    </location>
</feature>
<reference evidence="4" key="1">
    <citation type="journal article" date="2018" name="Biosci. Biotechnol. Biochem.">
        <title>Polysaccharide hydrolase of the hadal zone amphipods Hirondellea gigas.</title>
        <authorList>
            <person name="Kobayashi H."/>
            <person name="Nagahama T."/>
            <person name="Arai W."/>
            <person name="Sasagawa Y."/>
            <person name="Umeda M."/>
            <person name="Hayashi T."/>
            <person name="Nikaido I."/>
            <person name="Watanabe H."/>
            <person name="Oguri K."/>
            <person name="Kitazato H."/>
            <person name="Fujioka K."/>
            <person name="Kido Y."/>
            <person name="Takami H."/>
        </authorList>
    </citation>
    <scope>NUCLEOTIDE SEQUENCE</scope>
    <source>
        <tissue evidence="4">Whole body</tissue>
    </source>
</reference>
<dbReference type="InterPro" id="IPR051149">
    <property type="entry name" value="Spindly/BICDR_Dynein_Adapter"/>
</dbReference>
<feature type="coiled-coil region" evidence="2">
    <location>
        <begin position="450"/>
        <end position="477"/>
    </location>
</feature>